<evidence type="ECO:0000256" key="1">
    <source>
        <dbReference type="ARBA" id="ARBA00001946"/>
    </source>
</evidence>
<dbReference type="PANTHER" id="PTHR32308">
    <property type="entry name" value="LYASE BETA SUBUNIT, PUTATIVE (AFU_ORTHOLOGUE AFUA_4G13030)-RELATED"/>
    <property type="match status" value="1"/>
</dbReference>
<dbReference type="InterPro" id="IPR040442">
    <property type="entry name" value="Pyrv_kinase-like_dom_sf"/>
</dbReference>
<dbReference type="PANTHER" id="PTHR32308:SF10">
    <property type="entry name" value="CITRATE LYASE SUBUNIT BETA"/>
    <property type="match status" value="1"/>
</dbReference>
<evidence type="ECO:0000313" key="7">
    <source>
        <dbReference type="EMBL" id="GEK79128.1"/>
    </source>
</evidence>
<accession>A0AA87RGE2</accession>
<keyword evidence="7" id="KW-0456">Lyase</keyword>
<evidence type="ECO:0000256" key="2">
    <source>
        <dbReference type="ARBA" id="ARBA00022723"/>
    </source>
</evidence>
<evidence type="ECO:0000256" key="4">
    <source>
        <dbReference type="PIRSR" id="PIRSR015582-1"/>
    </source>
</evidence>
<dbReference type="RefSeq" id="WP_146792505.1">
    <property type="nucleotide sequence ID" value="NZ_BJUU01000002.1"/>
</dbReference>
<dbReference type="Pfam" id="PF03328">
    <property type="entry name" value="HpcH_HpaI"/>
    <property type="match status" value="1"/>
</dbReference>
<feature type="binding site" evidence="4">
    <location>
        <position position="136"/>
    </location>
    <ligand>
        <name>substrate</name>
    </ligand>
</feature>
<comment type="cofactor">
    <cofactor evidence="1">
        <name>Mg(2+)</name>
        <dbReference type="ChEBI" id="CHEBI:18420"/>
    </cofactor>
</comment>
<dbReference type="InterPro" id="IPR015813">
    <property type="entry name" value="Pyrv/PenolPyrv_kinase-like_dom"/>
</dbReference>
<feature type="domain" description="HpcH/HpaI aldolase/citrate lyase" evidence="6">
    <location>
        <begin position="31"/>
        <end position="228"/>
    </location>
</feature>
<dbReference type="GO" id="GO:0016829">
    <property type="term" value="F:lyase activity"/>
    <property type="evidence" value="ECO:0007669"/>
    <property type="project" value="UniProtKB-KW"/>
</dbReference>
<evidence type="ECO:0000256" key="3">
    <source>
        <dbReference type="ARBA" id="ARBA00022842"/>
    </source>
</evidence>
<dbReference type="Gene3D" id="3.20.20.60">
    <property type="entry name" value="Phosphoenolpyruvate-binding domains"/>
    <property type="match status" value="1"/>
</dbReference>
<name>A0AA87RGE2_9MICO</name>
<reference evidence="7 8" key="1">
    <citation type="submission" date="2019-07" db="EMBL/GenBank/DDBJ databases">
        <title>Whole genome shotgun sequence of Agrococcus baldri NBRC 103055.</title>
        <authorList>
            <person name="Hosoyama A."/>
            <person name="Uohara A."/>
            <person name="Ohji S."/>
            <person name="Ichikawa N."/>
        </authorList>
    </citation>
    <scope>NUCLEOTIDE SEQUENCE [LARGE SCALE GENOMIC DNA]</scope>
    <source>
        <strain evidence="7 8">NBRC 103055</strain>
    </source>
</reference>
<keyword evidence="2 5" id="KW-0479">Metal-binding</keyword>
<dbReference type="GO" id="GO:0000287">
    <property type="term" value="F:magnesium ion binding"/>
    <property type="evidence" value="ECO:0007669"/>
    <property type="project" value="TreeGrafter"/>
</dbReference>
<protein>
    <submittedName>
        <fullName evidence="7">Citryl-CoA lyase</fullName>
    </submittedName>
</protein>
<feature type="binding site" evidence="5">
    <location>
        <position position="136"/>
    </location>
    <ligand>
        <name>Mg(2+)</name>
        <dbReference type="ChEBI" id="CHEBI:18420"/>
    </ligand>
</feature>
<dbReference type="SUPFAM" id="SSF51621">
    <property type="entry name" value="Phosphoenolpyruvate/pyruvate domain"/>
    <property type="match status" value="1"/>
</dbReference>
<feature type="binding site" evidence="5">
    <location>
        <position position="162"/>
    </location>
    <ligand>
        <name>Mg(2+)</name>
        <dbReference type="ChEBI" id="CHEBI:18420"/>
    </ligand>
</feature>
<dbReference type="EMBL" id="BJUU01000002">
    <property type="protein sequence ID" value="GEK79128.1"/>
    <property type="molecule type" value="Genomic_DNA"/>
</dbReference>
<feature type="binding site" evidence="4">
    <location>
        <position position="80"/>
    </location>
    <ligand>
        <name>substrate</name>
    </ligand>
</feature>
<dbReference type="InterPro" id="IPR005000">
    <property type="entry name" value="Aldolase/citrate-lyase_domain"/>
</dbReference>
<keyword evidence="8" id="KW-1185">Reference proteome</keyword>
<dbReference type="PIRSF" id="PIRSF015582">
    <property type="entry name" value="Cit_lyase_B"/>
    <property type="match status" value="1"/>
</dbReference>
<evidence type="ECO:0000256" key="5">
    <source>
        <dbReference type="PIRSR" id="PIRSR015582-2"/>
    </source>
</evidence>
<evidence type="ECO:0000313" key="8">
    <source>
        <dbReference type="Proteomes" id="UP000321749"/>
    </source>
</evidence>
<organism evidence="7 8">
    <name type="scientific">Agrococcus baldri</name>
    <dbReference type="NCBI Taxonomy" id="153730"/>
    <lineage>
        <taxon>Bacteria</taxon>
        <taxon>Bacillati</taxon>
        <taxon>Actinomycetota</taxon>
        <taxon>Actinomycetes</taxon>
        <taxon>Micrococcales</taxon>
        <taxon>Microbacteriaceae</taxon>
        <taxon>Agrococcus</taxon>
    </lineage>
</organism>
<dbReference type="AlphaFoldDB" id="A0AA87RGE2"/>
<dbReference type="InterPro" id="IPR011206">
    <property type="entry name" value="Citrate_lyase_beta/mcl1/mcl2"/>
</dbReference>
<sequence>MASSETSTRTAPDLRLLRSVMETPLLDERKWAKIPQIPADAFIIDLEDSVVPAQKELGRTRAVEALAQPDFFGTSLVFARANNLATPWGREDIAAFAEAGVEFMLYPKAQSLAEVESVLELLDEHGSTAQLLPIIETAGALRDVGQIALLPRVAGLYTGIGDMSVDAGVPFYIDGEINPVLSRARDSVAFAAAAGRVASTDTVYARDLRNQADVLDAIKEGRSRGFTTLVSFYPPHIPLINEHLLPAEDELADARWVVEVYEAAQQDGRPAVATEDGRTILLLDYTRAQQTLARASAEVPKREASA</sequence>
<keyword evidence="3 5" id="KW-0460">Magnesium</keyword>
<evidence type="ECO:0000259" key="6">
    <source>
        <dbReference type="Pfam" id="PF03328"/>
    </source>
</evidence>
<dbReference type="Proteomes" id="UP000321749">
    <property type="component" value="Unassembled WGS sequence"/>
</dbReference>
<proteinExistence type="predicted"/>
<comment type="caution">
    <text evidence="7">The sequence shown here is derived from an EMBL/GenBank/DDBJ whole genome shotgun (WGS) entry which is preliminary data.</text>
</comment>
<dbReference type="GO" id="GO:0006107">
    <property type="term" value="P:oxaloacetate metabolic process"/>
    <property type="evidence" value="ECO:0007669"/>
    <property type="project" value="TreeGrafter"/>
</dbReference>
<gene>
    <name evidence="7" type="ORF">ABA31_04790</name>
</gene>